<reference evidence="2 3" key="1">
    <citation type="submission" date="2012-10" db="EMBL/GenBank/DDBJ databases">
        <title>Genome sequencing of Tanticharoenia sakaeratensis NBRC 103193.</title>
        <authorList>
            <person name="Azuma Y."/>
            <person name="Hadano H."/>
            <person name="Hirakawa H."/>
            <person name="Matsushita K."/>
        </authorList>
    </citation>
    <scope>NUCLEOTIDE SEQUENCE [LARGE SCALE GENOMIC DNA]</scope>
    <source>
        <strain evidence="2 3">NBRC 103193</strain>
    </source>
</reference>
<dbReference type="Pfam" id="PF01425">
    <property type="entry name" value="Amidase"/>
    <property type="match status" value="1"/>
</dbReference>
<gene>
    <name evidence="2" type="ORF">Tasa_012_072</name>
</gene>
<dbReference type="STRING" id="1231623.Tasa_012_072"/>
<dbReference type="NCBIfam" id="NF006006">
    <property type="entry name" value="PRK08137.1"/>
    <property type="match status" value="1"/>
</dbReference>
<evidence type="ECO:0000313" key="2">
    <source>
        <dbReference type="EMBL" id="GAN53896.1"/>
    </source>
</evidence>
<organism evidence="2 3">
    <name type="scientific">Tanticharoenia sakaeratensis NBRC 103193</name>
    <dbReference type="NCBI Taxonomy" id="1231623"/>
    <lineage>
        <taxon>Bacteria</taxon>
        <taxon>Pseudomonadati</taxon>
        <taxon>Pseudomonadota</taxon>
        <taxon>Alphaproteobacteria</taxon>
        <taxon>Acetobacterales</taxon>
        <taxon>Acetobacteraceae</taxon>
        <taxon>Tanticharoenia</taxon>
    </lineage>
</organism>
<dbReference type="InterPro" id="IPR023631">
    <property type="entry name" value="Amidase_dom"/>
</dbReference>
<dbReference type="PANTHER" id="PTHR42678:SF34">
    <property type="entry name" value="OS04G0183300 PROTEIN"/>
    <property type="match status" value="1"/>
</dbReference>
<dbReference type="InterPro" id="IPR036928">
    <property type="entry name" value="AS_sf"/>
</dbReference>
<accession>A0A0D6MK97</accession>
<dbReference type="Gene3D" id="3.90.1300.10">
    <property type="entry name" value="Amidase signature (AS) domain"/>
    <property type="match status" value="1"/>
</dbReference>
<sequence length="480" mass="50226">MSAADLSALLAQGKITSDLVLAMYAHRIRAHDDAVHAILALNRGAETDGAAAGTIGPFHGLPVLVKDNIETADLLPTTAGSLALAANLTHRDASLVARLRKAGGVVLGKTNLSEWANFRSDRASSGWSAVGGLTRNPWDTTRTACGSSAGSAAAIAAGFAPLAIGTETDGSITCPAAMNGIVGLKPTVGLVSRTGIVPISASQDTAGPMARTVRDAALLLNAIAGTDPADPATKEADRRRVDYLAGLNPDALRGKRIGALRFAEGQSPDVRARFDTALDVLRAKGATIVDIAHYDTPTLGDDEMTVMLYEFHDGLDRYLAHTPPAVATRSMASVIAFDQAHAAQEMPWFGQELMERSIRTGPLTDAAYIQARDRARRVAGHDGIDAMLARDHLDALVAPTIGPAWVNDLVNGDRPGDNTGAGSLAAVAGDPHLTVPMGQLKELPVGLSFIGPAWSEARLLALGYAYEQARGPWQPPPAYR</sequence>
<dbReference type="AlphaFoldDB" id="A0A0D6MK97"/>
<comment type="caution">
    <text evidence="2">The sequence shown here is derived from an EMBL/GenBank/DDBJ whole genome shotgun (WGS) entry which is preliminary data.</text>
</comment>
<dbReference type="Proteomes" id="UP000032679">
    <property type="component" value="Unassembled WGS sequence"/>
</dbReference>
<feature type="domain" description="Amidase" evidence="1">
    <location>
        <begin position="21"/>
        <end position="460"/>
    </location>
</feature>
<dbReference type="SUPFAM" id="SSF75304">
    <property type="entry name" value="Amidase signature (AS) enzymes"/>
    <property type="match status" value="1"/>
</dbReference>
<name>A0A0D6MK97_9PROT</name>
<proteinExistence type="predicted"/>
<evidence type="ECO:0000313" key="3">
    <source>
        <dbReference type="Proteomes" id="UP000032679"/>
    </source>
</evidence>
<keyword evidence="3" id="KW-1185">Reference proteome</keyword>
<evidence type="ECO:0000259" key="1">
    <source>
        <dbReference type="Pfam" id="PF01425"/>
    </source>
</evidence>
<protein>
    <submittedName>
        <fullName evidence="2">Amidase</fullName>
    </submittedName>
</protein>
<dbReference type="EMBL" id="BALE01000012">
    <property type="protein sequence ID" value="GAN53896.1"/>
    <property type="molecule type" value="Genomic_DNA"/>
</dbReference>
<dbReference type="PANTHER" id="PTHR42678">
    <property type="entry name" value="AMIDASE"/>
    <property type="match status" value="1"/>
</dbReference>